<evidence type="ECO:0000313" key="14">
    <source>
        <dbReference type="EMBL" id="THG06386.1"/>
    </source>
</evidence>
<evidence type="ECO:0000259" key="10">
    <source>
        <dbReference type="Pfam" id="PF01453"/>
    </source>
</evidence>
<dbReference type="Pfam" id="PF00954">
    <property type="entry name" value="S_locus_glycop"/>
    <property type="match status" value="1"/>
</dbReference>
<evidence type="ECO:0000256" key="4">
    <source>
        <dbReference type="ARBA" id="ARBA00022989"/>
    </source>
</evidence>
<dbReference type="AlphaFoldDB" id="A0A4S4DUZ5"/>
<evidence type="ECO:0000256" key="3">
    <source>
        <dbReference type="ARBA" id="ARBA00022729"/>
    </source>
</evidence>
<dbReference type="EMBL" id="SDRB02010444">
    <property type="protein sequence ID" value="THG06386.1"/>
    <property type="molecule type" value="Genomic_DNA"/>
</dbReference>
<evidence type="ECO:0000256" key="8">
    <source>
        <dbReference type="SAM" id="Phobius"/>
    </source>
</evidence>
<evidence type="ECO:0000256" key="1">
    <source>
        <dbReference type="ARBA" id="ARBA00004167"/>
    </source>
</evidence>
<keyword evidence="7" id="KW-0325">Glycoprotein</keyword>
<comment type="subcellular location">
    <subcellularLocation>
        <location evidence="1">Membrane</location>
        <topology evidence="1">Single-pass membrane protein</topology>
    </subcellularLocation>
</comment>
<dbReference type="Proteomes" id="UP000306102">
    <property type="component" value="Unassembled WGS sequence"/>
</dbReference>
<evidence type="ECO:0000256" key="7">
    <source>
        <dbReference type="ARBA" id="ARBA00023180"/>
    </source>
</evidence>
<dbReference type="InterPro" id="IPR021820">
    <property type="entry name" value="S-locus_recpt_kinase_C"/>
</dbReference>
<keyword evidence="15" id="KW-1185">Reference proteome</keyword>
<gene>
    <name evidence="14" type="ORF">TEA_011054</name>
</gene>
<dbReference type="PANTHER" id="PTHR32444:SF183">
    <property type="entry name" value="APPLE DOMAIN-CONTAINING PROTEIN"/>
    <property type="match status" value="1"/>
</dbReference>
<keyword evidence="6" id="KW-1015">Disulfide bond</keyword>
<name>A0A4S4DUZ5_CAMSN</name>
<feature type="transmembrane region" description="Helical" evidence="8">
    <location>
        <begin position="252"/>
        <end position="275"/>
    </location>
</feature>
<reference evidence="14 15" key="1">
    <citation type="journal article" date="2018" name="Proc. Natl. Acad. Sci. U.S.A.">
        <title>Draft genome sequence of Camellia sinensis var. sinensis provides insights into the evolution of the tea genome and tea quality.</title>
        <authorList>
            <person name="Wei C."/>
            <person name="Yang H."/>
            <person name="Wang S."/>
            <person name="Zhao J."/>
            <person name="Liu C."/>
            <person name="Gao L."/>
            <person name="Xia E."/>
            <person name="Lu Y."/>
            <person name="Tai Y."/>
            <person name="She G."/>
            <person name="Sun J."/>
            <person name="Cao H."/>
            <person name="Tong W."/>
            <person name="Gao Q."/>
            <person name="Li Y."/>
            <person name="Deng W."/>
            <person name="Jiang X."/>
            <person name="Wang W."/>
            <person name="Chen Q."/>
            <person name="Zhang S."/>
            <person name="Li H."/>
            <person name="Wu J."/>
            <person name="Wang P."/>
            <person name="Li P."/>
            <person name="Shi C."/>
            <person name="Zheng F."/>
            <person name="Jian J."/>
            <person name="Huang B."/>
            <person name="Shan D."/>
            <person name="Shi M."/>
            <person name="Fang C."/>
            <person name="Yue Y."/>
            <person name="Li F."/>
            <person name="Li D."/>
            <person name="Wei S."/>
            <person name="Han B."/>
            <person name="Jiang C."/>
            <person name="Yin Y."/>
            <person name="Xia T."/>
            <person name="Zhang Z."/>
            <person name="Bennetzen J.L."/>
            <person name="Zhao S."/>
            <person name="Wan X."/>
        </authorList>
    </citation>
    <scope>NUCLEOTIDE SEQUENCE [LARGE SCALE GENOMIC DNA]</scope>
    <source>
        <strain evidence="15">cv. Shuchazao</strain>
        <tissue evidence="14">Leaf</tissue>
    </source>
</reference>
<sequence length="495" mass="55512">MEGLNSLAQLLESGNLVVNDWNGNNNTESFLWQSFDYPSDTLLPGMKFGMNMMTELDWYPSSWKSSDDPARGNFTYGLDPSGYPQFIIKNGAVEIMRLGPWNGLLFSGVSNLKPNSIFTFEFVFNRVEIYYRYEQINSSVVTRLVLNPNGVIQRLSPNTQKNEMWKTGLMGAFAGLSWVVGGKMVFFNIPMLNCQIRAYANMDIMGGGSGCFLWFGDLIDIRTCSTNGQDVYVKVSASELGRIGAKKLRRRIIAISLALLAGVFLTGLSLTIYLWKKKKQQHQISGGRDCLPPLSTAIATHLAIVFSHRDFVLSFESSLGVLEDGQEIAVKTLSKNSKQGVDEFKNEVIYITRLQHRNLVKPLGYCFQGEEKMLIYEYMPNKSLDLFIFGSAWKLCKEGRPRELVDPLVEELENLSELVRAIYVGLLCVQQYPEDRPNMPTVVLMLGGEGALPQPKQPDFFTERNLLPETGSPTRTYELGSGNIVSVTVTLLEGR</sequence>
<evidence type="ECO:0000313" key="15">
    <source>
        <dbReference type="Proteomes" id="UP000306102"/>
    </source>
</evidence>
<feature type="domain" description="Apple" evidence="12">
    <location>
        <begin position="193"/>
        <end position="221"/>
    </location>
</feature>
<dbReference type="InterPro" id="IPR001480">
    <property type="entry name" value="Bulb-type_lectin_dom"/>
</dbReference>
<keyword evidence="3" id="KW-0732">Signal</keyword>
<dbReference type="InterPro" id="IPR000858">
    <property type="entry name" value="S_locus_glycoprot_dom"/>
</dbReference>
<dbReference type="Pfam" id="PF08276">
    <property type="entry name" value="PAN_2"/>
    <property type="match status" value="1"/>
</dbReference>
<evidence type="ECO:0000259" key="9">
    <source>
        <dbReference type="Pfam" id="PF00954"/>
    </source>
</evidence>
<dbReference type="SUPFAM" id="SSF56112">
    <property type="entry name" value="Protein kinase-like (PK-like)"/>
    <property type="match status" value="1"/>
</dbReference>
<feature type="domain" description="Bulb-type lectin" evidence="10">
    <location>
        <begin position="5"/>
        <end position="64"/>
    </location>
</feature>
<evidence type="ECO:0000259" key="11">
    <source>
        <dbReference type="Pfam" id="PF07714"/>
    </source>
</evidence>
<dbReference type="InterPro" id="IPR036426">
    <property type="entry name" value="Bulb-type_lectin_dom_sf"/>
</dbReference>
<evidence type="ECO:0000256" key="6">
    <source>
        <dbReference type="ARBA" id="ARBA00023157"/>
    </source>
</evidence>
<comment type="caution">
    <text evidence="14">The sequence shown here is derived from an EMBL/GenBank/DDBJ whole genome shotgun (WGS) entry which is preliminary data.</text>
</comment>
<feature type="domain" description="S-locus receptor kinase C-terminal" evidence="13">
    <location>
        <begin position="450"/>
        <end position="495"/>
    </location>
</feature>
<dbReference type="PANTHER" id="PTHR32444">
    <property type="entry name" value="BULB-TYPE LECTIN DOMAIN-CONTAINING PROTEIN"/>
    <property type="match status" value="1"/>
</dbReference>
<dbReference type="SUPFAM" id="SSF51110">
    <property type="entry name" value="alpha-D-mannose-specific plant lectins"/>
    <property type="match status" value="1"/>
</dbReference>
<evidence type="ECO:0000256" key="2">
    <source>
        <dbReference type="ARBA" id="ARBA00022692"/>
    </source>
</evidence>
<feature type="domain" description="S-locus glycoprotein" evidence="9">
    <location>
        <begin position="97"/>
        <end position="167"/>
    </location>
</feature>
<proteinExistence type="predicted"/>
<dbReference type="STRING" id="542762.A0A4S4DUZ5"/>
<keyword evidence="4 8" id="KW-1133">Transmembrane helix</keyword>
<evidence type="ECO:0000259" key="13">
    <source>
        <dbReference type="Pfam" id="PF11883"/>
    </source>
</evidence>
<dbReference type="GO" id="GO:0016020">
    <property type="term" value="C:membrane"/>
    <property type="evidence" value="ECO:0007669"/>
    <property type="project" value="UniProtKB-SubCell"/>
</dbReference>
<dbReference type="InterPro" id="IPR001245">
    <property type="entry name" value="Ser-Thr/Tyr_kinase_cat_dom"/>
</dbReference>
<evidence type="ECO:0000256" key="5">
    <source>
        <dbReference type="ARBA" id="ARBA00023136"/>
    </source>
</evidence>
<dbReference type="InterPro" id="IPR011009">
    <property type="entry name" value="Kinase-like_dom_sf"/>
</dbReference>
<keyword evidence="5 8" id="KW-0472">Membrane</keyword>
<dbReference type="Pfam" id="PF07714">
    <property type="entry name" value="PK_Tyr_Ser-Thr"/>
    <property type="match status" value="1"/>
</dbReference>
<feature type="domain" description="Serine-threonine/tyrosine-protein kinase catalytic" evidence="11">
    <location>
        <begin position="324"/>
        <end position="388"/>
    </location>
</feature>
<dbReference type="GO" id="GO:0004674">
    <property type="term" value="F:protein serine/threonine kinase activity"/>
    <property type="evidence" value="ECO:0007669"/>
    <property type="project" value="InterPro"/>
</dbReference>
<evidence type="ECO:0000259" key="12">
    <source>
        <dbReference type="Pfam" id="PF08276"/>
    </source>
</evidence>
<dbReference type="Gene3D" id="3.30.200.20">
    <property type="entry name" value="Phosphorylase Kinase, domain 1"/>
    <property type="match status" value="1"/>
</dbReference>
<dbReference type="GO" id="GO:0048544">
    <property type="term" value="P:recognition of pollen"/>
    <property type="evidence" value="ECO:0007669"/>
    <property type="project" value="InterPro"/>
</dbReference>
<organism evidence="14 15">
    <name type="scientific">Camellia sinensis var. sinensis</name>
    <name type="common">China tea</name>
    <dbReference type="NCBI Taxonomy" id="542762"/>
    <lineage>
        <taxon>Eukaryota</taxon>
        <taxon>Viridiplantae</taxon>
        <taxon>Streptophyta</taxon>
        <taxon>Embryophyta</taxon>
        <taxon>Tracheophyta</taxon>
        <taxon>Spermatophyta</taxon>
        <taxon>Magnoliopsida</taxon>
        <taxon>eudicotyledons</taxon>
        <taxon>Gunneridae</taxon>
        <taxon>Pentapetalae</taxon>
        <taxon>asterids</taxon>
        <taxon>Ericales</taxon>
        <taxon>Theaceae</taxon>
        <taxon>Camellia</taxon>
    </lineage>
</organism>
<keyword evidence="2 8" id="KW-0812">Transmembrane</keyword>
<evidence type="ECO:0008006" key="16">
    <source>
        <dbReference type="Google" id="ProtNLM"/>
    </source>
</evidence>
<dbReference type="Pfam" id="PF01453">
    <property type="entry name" value="B_lectin"/>
    <property type="match status" value="1"/>
</dbReference>
<protein>
    <recommendedName>
        <fullName evidence="16">Protein kinase domain-containing protein</fullName>
    </recommendedName>
</protein>
<dbReference type="Pfam" id="PF11883">
    <property type="entry name" value="DUF3403"/>
    <property type="match status" value="1"/>
</dbReference>
<dbReference type="InterPro" id="IPR003609">
    <property type="entry name" value="Pan_app"/>
</dbReference>
<accession>A0A4S4DUZ5</accession>